<dbReference type="OrthoDB" id="2929273at2759"/>
<keyword evidence="1" id="KW-0732">Signal</keyword>
<feature type="chain" id="PRO_5025532920" evidence="1">
    <location>
        <begin position="19"/>
        <end position="169"/>
    </location>
</feature>
<protein>
    <submittedName>
        <fullName evidence="2">Uncharacterized protein</fullName>
    </submittedName>
</protein>
<dbReference type="EMBL" id="ML769945">
    <property type="protein sequence ID" value="KAE9385789.1"/>
    <property type="molecule type" value="Genomic_DNA"/>
</dbReference>
<evidence type="ECO:0000313" key="3">
    <source>
        <dbReference type="Proteomes" id="UP000799118"/>
    </source>
</evidence>
<accession>A0A6A4GJE0</accession>
<feature type="signal peptide" evidence="1">
    <location>
        <begin position="1"/>
        <end position="18"/>
    </location>
</feature>
<name>A0A6A4GJE0_9AGAR</name>
<keyword evidence="3" id="KW-1185">Reference proteome</keyword>
<evidence type="ECO:0000313" key="2">
    <source>
        <dbReference type="EMBL" id="KAE9385789.1"/>
    </source>
</evidence>
<gene>
    <name evidence="2" type="ORF">BT96DRAFT_1006721</name>
</gene>
<sequence>MPTLTPLLILSRICYARGIEIQVRWVVHRADECMLQYPLSLSVLATLPKSDPSISEYLKTGKFKELDNLYTVVCIEPECQQIFVYSNIPAHAILSGVCVVFNHFANCEFPVANKEQTYAIDVNGNLQPIPTSPPQAILEHLQQPLRNNPDPSAGEARFYESLIDDNPQS</sequence>
<organism evidence="2 3">
    <name type="scientific">Gymnopus androsaceus JB14</name>
    <dbReference type="NCBI Taxonomy" id="1447944"/>
    <lineage>
        <taxon>Eukaryota</taxon>
        <taxon>Fungi</taxon>
        <taxon>Dikarya</taxon>
        <taxon>Basidiomycota</taxon>
        <taxon>Agaricomycotina</taxon>
        <taxon>Agaricomycetes</taxon>
        <taxon>Agaricomycetidae</taxon>
        <taxon>Agaricales</taxon>
        <taxon>Marasmiineae</taxon>
        <taxon>Omphalotaceae</taxon>
        <taxon>Gymnopus</taxon>
    </lineage>
</organism>
<dbReference type="AlphaFoldDB" id="A0A6A4GJE0"/>
<evidence type="ECO:0000256" key="1">
    <source>
        <dbReference type="SAM" id="SignalP"/>
    </source>
</evidence>
<reference evidence="2" key="1">
    <citation type="journal article" date="2019" name="Environ. Microbiol.">
        <title>Fungal ecological strategies reflected in gene transcription - a case study of two litter decomposers.</title>
        <authorList>
            <person name="Barbi F."/>
            <person name="Kohler A."/>
            <person name="Barry K."/>
            <person name="Baskaran P."/>
            <person name="Daum C."/>
            <person name="Fauchery L."/>
            <person name="Ihrmark K."/>
            <person name="Kuo A."/>
            <person name="LaButti K."/>
            <person name="Lipzen A."/>
            <person name="Morin E."/>
            <person name="Grigoriev I.V."/>
            <person name="Henrissat B."/>
            <person name="Lindahl B."/>
            <person name="Martin F."/>
        </authorList>
    </citation>
    <scope>NUCLEOTIDE SEQUENCE</scope>
    <source>
        <strain evidence="2">JB14</strain>
    </source>
</reference>
<dbReference type="Proteomes" id="UP000799118">
    <property type="component" value="Unassembled WGS sequence"/>
</dbReference>
<proteinExistence type="predicted"/>